<dbReference type="Proteomes" id="UP001431572">
    <property type="component" value="Chromosome 2"/>
</dbReference>
<dbReference type="GO" id="GO:0004497">
    <property type="term" value="F:monooxygenase activity"/>
    <property type="evidence" value="ECO:0007669"/>
    <property type="project" value="UniProtKB-ARBA"/>
</dbReference>
<sequence>MLEQNNISSYNIDNDGYLLLAHVSEIAPGSIKRVILEEKDWEVAIVNTNGKIYAFRDVCPHRALPLSVGRVEGCRVVCIAHTWKFDLEDGGKAACPPIRKSLETYPVRVEQGNIWVKVRIW</sequence>
<keyword evidence="1" id="KW-0001">2Fe-2S</keyword>
<evidence type="ECO:0000313" key="11">
    <source>
        <dbReference type="Proteomes" id="UP001431572"/>
    </source>
</evidence>
<evidence type="ECO:0000256" key="6">
    <source>
        <dbReference type="ARBA" id="ARBA00038001"/>
    </source>
</evidence>
<evidence type="ECO:0000313" key="10">
    <source>
        <dbReference type="Proteomes" id="UP000521676"/>
    </source>
</evidence>
<dbReference type="Pfam" id="PF00355">
    <property type="entry name" value="Rieske"/>
    <property type="match status" value="1"/>
</dbReference>
<protein>
    <submittedName>
        <fullName evidence="8">Rieske 2Fe-2S domain-containing protein</fullName>
    </submittedName>
</protein>
<dbReference type="EMBL" id="JACATZ010000003">
    <property type="protein sequence ID" value="NWJ48534.1"/>
    <property type="molecule type" value="Genomic_DNA"/>
</dbReference>
<evidence type="ECO:0000256" key="4">
    <source>
        <dbReference type="ARBA" id="ARBA00023014"/>
    </source>
</evidence>
<dbReference type="PROSITE" id="PS51296">
    <property type="entry name" value="RIESKE"/>
    <property type="match status" value="1"/>
</dbReference>
<proteinExistence type="inferred from homology"/>
<dbReference type="RefSeq" id="WP_341470370.1">
    <property type="nucleotide sequence ID" value="NZ_CP128400.1"/>
</dbReference>
<keyword evidence="11" id="KW-1185">Reference proteome</keyword>
<keyword evidence="4" id="KW-0411">Iron-sulfur</keyword>
<evidence type="ECO:0000313" key="9">
    <source>
        <dbReference type="EMBL" id="WJW68466.1"/>
    </source>
</evidence>
<evidence type="ECO:0000313" key="8">
    <source>
        <dbReference type="EMBL" id="NWJ48534.1"/>
    </source>
</evidence>
<evidence type="ECO:0000256" key="3">
    <source>
        <dbReference type="ARBA" id="ARBA00023004"/>
    </source>
</evidence>
<dbReference type="GO" id="GO:0016705">
    <property type="term" value="F:oxidoreductase activity, acting on paired donors, with incorporation or reduction of molecular oxygen"/>
    <property type="evidence" value="ECO:0007669"/>
    <property type="project" value="UniProtKB-ARBA"/>
</dbReference>
<dbReference type="PANTHER" id="PTHR21496">
    <property type="entry name" value="FERREDOXIN-RELATED"/>
    <property type="match status" value="1"/>
</dbReference>
<name>A0A8T7M900_9CHLR</name>
<dbReference type="InterPro" id="IPR036922">
    <property type="entry name" value="Rieske_2Fe-2S_sf"/>
</dbReference>
<dbReference type="GO" id="GO:0051537">
    <property type="term" value="F:2 iron, 2 sulfur cluster binding"/>
    <property type="evidence" value="ECO:0007669"/>
    <property type="project" value="UniProtKB-KW"/>
</dbReference>
<dbReference type="AlphaFoldDB" id="A0A8T7M900"/>
<organism evidence="8 10">
    <name type="scientific">Candidatus Chlorohelix allophototropha</name>
    <dbReference type="NCBI Taxonomy" id="3003348"/>
    <lineage>
        <taxon>Bacteria</taxon>
        <taxon>Bacillati</taxon>
        <taxon>Chloroflexota</taxon>
        <taxon>Chloroflexia</taxon>
        <taxon>Candidatus Chloroheliales</taxon>
        <taxon>Candidatus Chloroheliaceae</taxon>
        <taxon>Candidatus Chlorohelix</taxon>
    </lineage>
</organism>
<evidence type="ECO:0000256" key="5">
    <source>
        <dbReference type="ARBA" id="ARBA00034078"/>
    </source>
</evidence>
<keyword evidence="2" id="KW-0479">Metal-binding</keyword>
<dbReference type="PANTHER" id="PTHR21496:SF0">
    <property type="entry name" value="RIESKE DOMAIN-CONTAINING PROTEIN"/>
    <property type="match status" value="1"/>
</dbReference>
<dbReference type="EMBL" id="CP128400">
    <property type="protein sequence ID" value="WJW68466.1"/>
    <property type="molecule type" value="Genomic_DNA"/>
</dbReference>
<dbReference type="Gene3D" id="2.102.10.10">
    <property type="entry name" value="Rieske [2Fe-2S] iron-sulphur domain"/>
    <property type="match status" value="1"/>
</dbReference>
<reference evidence="8 10" key="1">
    <citation type="submission" date="2020-06" db="EMBL/GenBank/DDBJ databases">
        <title>Anoxygenic phototrophic Chloroflexota member uses a Type I reaction center.</title>
        <authorList>
            <person name="Tsuji J.M."/>
            <person name="Shaw N.A."/>
            <person name="Nagashima S."/>
            <person name="Venkiteswaran J."/>
            <person name="Schiff S.L."/>
            <person name="Hanada S."/>
            <person name="Tank M."/>
            <person name="Neufeld J.D."/>
        </authorList>
    </citation>
    <scope>NUCLEOTIDE SEQUENCE [LARGE SCALE GENOMIC DNA]</scope>
    <source>
        <strain evidence="8">L227-S17</strain>
    </source>
</reference>
<dbReference type="InterPro" id="IPR017941">
    <property type="entry name" value="Rieske_2Fe-2S"/>
</dbReference>
<feature type="domain" description="Rieske" evidence="7">
    <location>
        <begin position="18"/>
        <end position="116"/>
    </location>
</feature>
<keyword evidence="3" id="KW-0408">Iron</keyword>
<comment type="cofactor">
    <cofactor evidence="5">
        <name>[2Fe-2S] cluster</name>
        <dbReference type="ChEBI" id="CHEBI:190135"/>
    </cofactor>
</comment>
<dbReference type="Proteomes" id="UP000521676">
    <property type="component" value="Unassembled WGS sequence"/>
</dbReference>
<gene>
    <name evidence="8" type="ORF">HXX08_21970</name>
    <name evidence="9" type="ORF">OZ401_004078</name>
</gene>
<comment type="similarity">
    <text evidence="6">Belongs to the bacterial ring-hydroxylating dioxygenase ferredoxin component family.</text>
</comment>
<evidence type="ECO:0000256" key="2">
    <source>
        <dbReference type="ARBA" id="ARBA00022723"/>
    </source>
</evidence>
<evidence type="ECO:0000259" key="7">
    <source>
        <dbReference type="PROSITE" id="PS51296"/>
    </source>
</evidence>
<reference evidence="9" key="2">
    <citation type="journal article" date="2024" name="Nature">
        <title>Anoxygenic phototroph of the Chloroflexota uses a type I reaction centre.</title>
        <authorList>
            <person name="Tsuji J.M."/>
            <person name="Shaw N.A."/>
            <person name="Nagashima S."/>
            <person name="Venkiteswaran J.J."/>
            <person name="Schiff S.L."/>
            <person name="Watanabe T."/>
            <person name="Fukui M."/>
            <person name="Hanada S."/>
            <person name="Tank M."/>
            <person name="Neufeld J.D."/>
        </authorList>
    </citation>
    <scope>NUCLEOTIDE SEQUENCE</scope>
    <source>
        <strain evidence="9">L227-S17</strain>
    </source>
</reference>
<evidence type="ECO:0000256" key="1">
    <source>
        <dbReference type="ARBA" id="ARBA00022714"/>
    </source>
</evidence>
<dbReference type="GO" id="GO:0046872">
    <property type="term" value="F:metal ion binding"/>
    <property type="evidence" value="ECO:0007669"/>
    <property type="project" value="UniProtKB-KW"/>
</dbReference>
<dbReference type="SUPFAM" id="SSF50022">
    <property type="entry name" value="ISP domain"/>
    <property type="match status" value="1"/>
</dbReference>
<accession>A0A8T7M900</accession>